<comment type="caution">
    <text evidence="3">The sequence shown here is derived from an EMBL/GenBank/DDBJ whole genome shotgun (WGS) entry which is preliminary data.</text>
</comment>
<dbReference type="SUPFAM" id="SSF54277">
    <property type="entry name" value="CAD &amp; PB1 domains"/>
    <property type="match status" value="1"/>
</dbReference>
<evidence type="ECO:0000256" key="1">
    <source>
        <dbReference type="SAM" id="MobiDB-lite"/>
    </source>
</evidence>
<dbReference type="OrthoDB" id="1882326at2759"/>
<keyword evidence="4" id="KW-1185">Reference proteome</keyword>
<accession>A0A843XIL7</accession>
<dbReference type="PANTHER" id="PTHR31066">
    <property type="entry name" value="OS05G0427100 PROTEIN-RELATED"/>
    <property type="match status" value="1"/>
</dbReference>
<evidence type="ECO:0000313" key="4">
    <source>
        <dbReference type="Proteomes" id="UP000652761"/>
    </source>
</evidence>
<evidence type="ECO:0000313" key="3">
    <source>
        <dbReference type="EMBL" id="MQM18887.1"/>
    </source>
</evidence>
<dbReference type="InterPro" id="IPR000270">
    <property type="entry name" value="PB1_dom"/>
</dbReference>
<dbReference type="SMART" id="SM00666">
    <property type="entry name" value="PB1"/>
    <property type="match status" value="1"/>
</dbReference>
<dbReference type="AlphaFoldDB" id="A0A843XIL7"/>
<feature type="domain" description="PB1" evidence="2">
    <location>
        <begin position="27"/>
        <end position="112"/>
    </location>
</feature>
<dbReference type="PANTHER" id="PTHR31066:SF47">
    <property type="entry name" value="PB1 DOMAIN-CONTAINING PROTEIN"/>
    <property type="match status" value="1"/>
</dbReference>
<dbReference type="Pfam" id="PF00564">
    <property type="entry name" value="PB1"/>
    <property type="match status" value="1"/>
</dbReference>
<dbReference type="CDD" id="cd06410">
    <property type="entry name" value="PB1_UP2"/>
    <property type="match status" value="1"/>
</dbReference>
<name>A0A843XIL7_COLES</name>
<dbReference type="InterPro" id="IPR053198">
    <property type="entry name" value="Gynoecium_Dev_Regulator"/>
</dbReference>
<reference evidence="3" key="1">
    <citation type="submission" date="2017-07" db="EMBL/GenBank/DDBJ databases">
        <title>Taro Niue Genome Assembly and Annotation.</title>
        <authorList>
            <person name="Atibalentja N."/>
            <person name="Keating K."/>
            <person name="Fields C.J."/>
        </authorList>
    </citation>
    <scope>NUCLEOTIDE SEQUENCE</scope>
    <source>
        <strain evidence="3">Niue_2</strain>
        <tissue evidence="3">Leaf</tissue>
    </source>
</reference>
<feature type="region of interest" description="Disordered" evidence="1">
    <location>
        <begin position="299"/>
        <end position="323"/>
    </location>
</feature>
<gene>
    <name evidence="3" type="ORF">Taro_051885</name>
</gene>
<dbReference type="EMBL" id="NMUH01008511">
    <property type="protein sequence ID" value="MQM18887.1"/>
    <property type="molecule type" value="Genomic_DNA"/>
</dbReference>
<evidence type="ECO:0000259" key="2">
    <source>
        <dbReference type="SMART" id="SM00666"/>
    </source>
</evidence>
<dbReference type="Gene3D" id="3.10.20.90">
    <property type="entry name" value="Phosphatidylinositol 3-kinase Catalytic Subunit, Chain A, domain 1"/>
    <property type="match status" value="1"/>
</dbReference>
<sequence length="323" mass="34749">MALVVREAASPRLKFLCSYGGRILPRPSDGQLKYVGGETRVVAVPRFLKEKIASVYKGEAVIKYQMASEDLDALVSVTCDEDLHHMIEEYDRLEASCSACTHPRLRVFLFPVPTPAATPTFDGTATPGGKPQLHPHPLHVSGISLEQRYIEAINGGAVGRPPPAGLRSPRGLTIVPPARSAFAESSAESSPTSAIEAFGRDSPGLLACGGGRCAWRHSGGEGGAGRAMQDIHRARSSPNLQHGHWPQQQQQQQQQGLRLQVLHGGAAVEYDAGNFPMGNALRWLPPPAHHAGTVYYSPAHTPRQQGGAGGQYADELWRPEERG</sequence>
<dbReference type="Proteomes" id="UP000652761">
    <property type="component" value="Unassembled WGS sequence"/>
</dbReference>
<proteinExistence type="predicted"/>
<organism evidence="3 4">
    <name type="scientific">Colocasia esculenta</name>
    <name type="common">Wild taro</name>
    <name type="synonym">Arum esculentum</name>
    <dbReference type="NCBI Taxonomy" id="4460"/>
    <lineage>
        <taxon>Eukaryota</taxon>
        <taxon>Viridiplantae</taxon>
        <taxon>Streptophyta</taxon>
        <taxon>Embryophyta</taxon>
        <taxon>Tracheophyta</taxon>
        <taxon>Spermatophyta</taxon>
        <taxon>Magnoliopsida</taxon>
        <taxon>Liliopsida</taxon>
        <taxon>Araceae</taxon>
        <taxon>Aroideae</taxon>
        <taxon>Colocasieae</taxon>
        <taxon>Colocasia</taxon>
    </lineage>
</organism>
<protein>
    <recommendedName>
        <fullName evidence="2">PB1 domain-containing protein</fullName>
    </recommendedName>
</protein>